<evidence type="ECO:0000256" key="2">
    <source>
        <dbReference type="ARBA" id="ARBA00023015"/>
    </source>
</evidence>
<keyword evidence="2" id="KW-0805">Transcription regulation</keyword>
<dbReference type="SUPFAM" id="SSF46785">
    <property type="entry name" value="Winged helix' DNA-binding domain"/>
    <property type="match status" value="1"/>
</dbReference>
<accession>A0A9D2ISN5</accession>
<comment type="caution">
    <text evidence="5">The sequence shown here is derived from an EMBL/GenBank/DDBJ whole genome shotgun (WGS) entry which is preliminary data.</text>
</comment>
<evidence type="ECO:0000313" key="5">
    <source>
        <dbReference type="EMBL" id="HIZ22003.1"/>
    </source>
</evidence>
<dbReference type="EMBL" id="DXBU01000057">
    <property type="protein sequence ID" value="HIZ22003.1"/>
    <property type="molecule type" value="Genomic_DNA"/>
</dbReference>
<dbReference type="Proteomes" id="UP000824041">
    <property type="component" value="Unassembled WGS sequence"/>
</dbReference>
<reference evidence="5" key="2">
    <citation type="submission" date="2021-04" db="EMBL/GenBank/DDBJ databases">
        <authorList>
            <person name="Gilroy R."/>
        </authorList>
    </citation>
    <scope>NUCLEOTIDE SEQUENCE</scope>
    <source>
        <strain evidence="5">14324</strain>
    </source>
</reference>
<sequence>MKKNSKLKRLPESELEIMQIIWKETAPVSRITIEHTLEKTHSLAPTTILTLLTRLCEKGFLSLEKKGRSNLYRPLVSEREYMAAESRSFLDRMFGGSVAGFAMALCDSGIRKEELEELRELLEKGGL</sequence>
<keyword evidence="4" id="KW-0804">Transcription</keyword>
<dbReference type="InterPro" id="IPR036390">
    <property type="entry name" value="WH_DNA-bd_sf"/>
</dbReference>
<dbReference type="Gene3D" id="1.10.4040.10">
    <property type="entry name" value="Penicillinase repressor domain"/>
    <property type="match status" value="1"/>
</dbReference>
<proteinExistence type="inferred from homology"/>
<dbReference type="Gene3D" id="1.10.10.10">
    <property type="entry name" value="Winged helix-like DNA-binding domain superfamily/Winged helix DNA-binding domain"/>
    <property type="match status" value="1"/>
</dbReference>
<evidence type="ECO:0000256" key="1">
    <source>
        <dbReference type="ARBA" id="ARBA00011046"/>
    </source>
</evidence>
<name>A0A9D2ISN5_9FIRM</name>
<dbReference type="Pfam" id="PF03965">
    <property type="entry name" value="Penicillinase_R"/>
    <property type="match status" value="1"/>
</dbReference>
<dbReference type="InterPro" id="IPR005650">
    <property type="entry name" value="BlaI_family"/>
</dbReference>
<dbReference type="InterPro" id="IPR036388">
    <property type="entry name" value="WH-like_DNA-bd_sf"/>
</dbReference>
<organism evidence="5 6">
    <name type="scientific">Candidatus Blautia faecigallinarum</name>
    <dbReference type="NCBI Taxonomy" id="2838488"/>
    <lineage>
        <taxon>Bacteria</taxon>
        <taxon>Bacillati</taxon>
        <taxon>Bacillota</taxon>
        <taxon>Clostridia</taxon>
        <taxon>Lachnospirales</taxon>
        <taxon>Lachnospiraceae</taxon>
        <taxon>Blautia</taxon>
    </lineage>
</organism>
<evidence type="ECO:0000256" key="4">
    <source>
        <dbReference type="ARBA" id="ARBA00023163"/>
    </source>
</evidence>
<dbReference type="AlphaFoldDB" id="A0A9D2ISN5"/>
<reference evidence="5" key="1">
    <citation type="journal article" date="2021" name="PeerJ">
        <title>Extensive microbial diversity within the chicken gut microbiome revealed by metagenomics and culture.</title>
        <authorList>
            <person name="Gilroy R."/>
            <person name="Ravi A."/>
            <person name="Getino M."/>
            <person name="Pursley I."/>
            <person name="Horton D.L."/>
            <person name="Alikhan N.F."/>
            <person name="Baker D."/>
            <person name="Gharbi K."/>
            <person name="Hall N."/>
            <person name="Watson M."/>
            <person name="Adriaenssens E.M."/>
            <person name="Foster-Nyarko E."/>
            <person name="Jarju S."/>
            <person name="Secka A."/>
            <person name="Antonio M."/>
            <person name="Oren A."/>
            <person name="Chaudhuri R.R."/>
            <person name="La Ragione R."/>
            <person name="Hildebrand F."/>
            <person name="Pallen M.J."/>
        </authorList>
    </citation>
    <scope>NUCLEOTIDE SEQUENCE</scope>
    <source>
        <strain evidence="5">14324</strain>
    </source>
</reference>
<evidence type="ECO:0000256" key="3">
    <source>
        <dbReference type="ARBA" id="ARBA00023125"/>
    </source>
</evidence>
<keyword evidence="3" id="KW-0238">DNA-binding</keyword>
<gene>
    <name evidence="5" type="ORF">IAA21_04280</name>
</gene>
<dbReference type="PIRSF" id="PIRSF019455">
    <property type="entry name" value="CopR_AtkY"/>
    <property type="match status" value="1"/>
</dbReference>
<comment type="similarity">
    <text evidence="1">Belongs to the BlaI transcriptional regulatory family.</text>
</comment>
<evidence type="ECO:0000313" key="6">
    <source>
        <dbReference type="Proteomes" id="UP000824041"/>
    </source>
</evidence>
<dbReference type="GO" id="GO:0003677">
    <property type="term" value="F:DNA binding"/>
    <property type="evidence" value="ECO:0007669"/>
    <property type="project" value="UniProtKB-KW"/>
</dbReference>
<dbReference type="GO" id="GO:0045892">
    <property type="term" value="P:negative regulation of DNA-templated transcription"/>
    <property type="evidence" value="ECO:0007669"/>
    <property type="project" value="InterPro"/>
</dbReference>
<protein>
    <submittedName>
        <fullName evidence="5">BlaI/MecI/CopY family transcriptional regulator</fullName>
    </submittedName>
</protein>